<dbReference type="Proteomes" id="UP001174136">
    <property type="component" value="Unassembled WGS sequence"/>
</dbReference>
<dbReference type="EMBL" id="JAOPHQ010002383">
    <property type="protein sequence ID" value="KAK0147024.1"/>
    <property type="molecule type" value="Genomic_DNA"/>
</dbReference>
<comment type="caution">
    <text evidence="2">The sequence shown here is derived from an EMBL/GenBank/DDBJ whole genome shotgun (WGS) entry which is preliminary data.</text>
</comment>
<gene>
    <name evidence="2" type="ORF">N1851_013635</name>
</gene>
<name>A0AA47MVW1_MERPO</name>
<accession>A0AA47MVW1</accession>
<keyword evidence="3" id="KW-1185">Reference proteome</keyword>
<dbReference type="AlphaFoldDB" id="A0AA47MVW1"/>
<evidence type="ECO:0000313" key="3">
    <source>
        <dbReference type="Proteomes" id="UP001174136"/>
    </source>
</evidence>
<evidence type="ECO:0000256" key="1">
    <source>
        <dbReference type="SAM" id="MobiDB-lite"/>
    </source>
</evidence>
<reference evidence="2" key="1">
    <citation type="journal article" date="2023" name="Front. Mar. Sci.">
        <title>A new Merluccius polli reference genome to investigate the effects of global change in West African waters.</title>
        <authorList>
            <person name="Mateo J.L."/>
            <person name="Blanco-Fernandez C."/>
            <person name="Garcia-Vazquez E."/>
            <person name="Machado-Schiaffino G."/>
        </authorList>
    </citation>
    <scope>NUCLEOTIDE SEQUENCE</scope>
    <source>
        <strain evidence="2">C29</strain>
        <tissue evidence="2">Fin</tissue>
    </source>
</reference>
<evidence type="ECO:0000313" key="2">
    <source>
        <dbReference type="EMBL" id="KAK0147024.1"/>
    </source>
</evidence>
<proteinExistence type="predicted"/>
<protein>
    <submittedName>
        <fullName evidence="2">Uncharacterized protein</fullName>
    </submittedName>
</protein>
<organism evidence="2 3">
    <name type="scientific">Merluccius polli</name>
    <name type="common">Benguela hake</name>
    <name type="synonym">Merluccius cadenati</name>
    <dbReference type="NCBI Taxonomy" id="89951"/>
    <lineage>
        <taxon>Eukaryota</taxon>
        <taxon>Metazoa</taxon>
        <taxon>Chordata</taxon>
        <taxon>Craniata</taxon>
        <taxon>Vertebrata</taxon>
        <taxon>Euteleostomi</taxon>
        <taxon>Actinopterygii</taxon>
        <taxon>Neopterygii</taxon>
        <taxon>Teleostei</taxon>
        <taxon>Neoteleostei</taxon>
        <taxon>Acanthomorphata</taxon>
        <taxon>Zeiogadaria</taxon>
        <taxon>Gadariae</taxon>
        <taxon>Gadiformes</taxon>
        <taxon>Gadoidei</taxon>
        <taxon>Merlucciidae</taxon>
        <taxon>Merluccius</taxon>
    </lineage>
</organism>
<sequence length="322" mass="36146">MLNPEPTCHQIPHLDNQEGAGASSANIRRAAAFAINVRERYHLSPRSVNSIVSEVQQYQTTLLSTLRDTMKRIFERHSDSMEQLQEEVLATLDNFQDPFSLMATTYMQDSTIQRLFNPVKPEEVVMSQRVCRVKKGQSRVLGIKNRSFYYISLVKSLEQLLSNSRIFDMIRTTPQSCHKDGILYDIVDGSLFKSHPLFSVKPSALQIILYTDEIEICNPFGSHASVNKLLTVYYTLGNINPKFRSKLAAIRLLAISKADDIDKCGVDFVLQRIDEDLKLLYNGVTIQTQSGGFELFGAVVSVCGDTLAQHELAGFKEGVGFA</sequence>
<feature type="region of interest" description="Disordered" evidence="1">
    <location>
        <begin position="1"/>
        <end position="20"/>
    </location>
</feature>